<keyword evidence="5" id="KW-0472">Membrane</keyword>
<evidence type="ECO:0008006" key="8">
    <source>
        <dbReference type="Google" id="ProtNLM"/>
    </source>
</evidence>
<dbReference type="GO" id="GO:0005886">
    <property type="term" value="C:plasma membrane"/>
    <property type="evidence" value="ECO:0007669"/>
    <property type="project" value="UniProtKB-SubCell"/>
</dbReference>
<proteinExistence type="predicted"/>
<comment type="caution">
    <text evidence="7">The sequence shown here is derived from an EMBL/GenBank/DDBJ whole genome shotgun (WGS) entry which is preliminary data.</text>
</comment>
<evidence type="ECO:0000256" key="2">
    <source>
        <dbReference type="ARBA" id="ARBA00022475"/>
    </source>
</evidence>
<dbReference type="GO" id="GO:0009247">
    <property type="term" value="P:glycolipid biosynthetic process"/>
    <property type="evidence" value="ECO:0007669"/>
    <property type="project" value="UniProtKB-ARBA"/>
</dbReference>
<dbReference type="Pfam" id="PF03279">
    <property type="entry name" value="Lip_A_acyltrans"/>
    <property type="match status" value="1"/>
</dbReference>
<evidence type="ECO:0000256" key="4">
    <source>
        <dbReference type="ARBA" id="ARBA00022679"/>
    </source>
</evidence>
<keyword evidence="6" id="KW-0012">Acyltransferase</keyword>
<dbReference type="EMBL" id="DTHG01000077">
    <property type="protein sequence ID" value="HGW92071.1"/>
    <property type="molecule type" value="Genomic_DNA"/>
</dbReference>
<comment type="subcellular location">
    <subcellularLocation>
        <location evidence="1">Cell inner membrane</location>
    </subcellularLocation>
</comment>
<reference evidence="7" key="1">
    <citation type="journal article" date="2020" name="mSystems">
        <title>Genome- and Community-Level Interaction Insights into Carbon Utilization and Element Cycling Functions of Hydrothermarchaeota in Hydrothermal Sediment.</title>
        <authorList>
            <person name="Zhou Z."/>
            <person name="Liu Y."/>
            <person name="Xu W."/>
            <person name="Pan J."/>
            <person name="Luo Z.H."/>
            <person name="Li M."/>
        </authorList>
    </citation>
    <scope>NUCLEOTIDE SEQUENCE [LARGE SCALE GENOMIC DNA]</scope>
    <source>
        <strain evidence="7">SpSt-780</strain>
    </source>
</reference>
<dbReference type="AlphaFoldDB" id="A0A7C4UAS0"/>
<keyword evidence="4" id="KW-0808">Transferase</keyword>
<sequence length="280" mass="33375">MSLFFLFIDILGKFLPKKVAEFVSKRISDICYFTIYRKGVLNYRENISPFYNGNIRKLSLRCVRNFSLFIYEFVLLPRLNKRNFKKYIFPVNIEKVYEARKRGKGVIILTAHLGNYEWGAAMLTFLGFPLTVISLPYRNRFITNFYEEKRTQKGMKVVYIKNAITGSLKALKNNELLALLGDRVFNEEGIKVEMFGKKTIIPSGPFYLSLRTGAAIIPAFALKERDNRYHVYFEDEIKLDKKNLEENKNLYISKWMEILEKYVRKYPEQWYRFDRLWIEF</sequence>
<name>A0A7C4UAS0_UNCW3</name>
<evidence type="ECO:0000256" key="6">
    <source>
        <dbReference type="ARBA" id="ARBA00023315"/>
    </source>
</evidence>
<evidence type="ECO:0000256" key="5">
    <source>
        <dbReference type="ARBA" id="ARBA00023136"/>
    </source>
</evidence>
<dbReference type="CDD" id="cd07984">
    <property type="entry name" value="LPLAT_LABLAT-like"/>
    <property type="match status" value="1"/>
</dbReference>
<gene>
    <name evidence="7" type="ORF">ENV67_05980</name>
</gene>
<organism evidence="7">
    <name type="scientific">candidate division WOR-3 bacterium</name>
    <dbReference type="NCBI Taxonomy" id="2052148"/>
    <lineage>
        <taxon>Bacteria</taxon>
        <taxon>Bacteria division WOR-3</taxon>
    </lineage>
</organism>
<protein>
    <recommendedName>
        <fullName evidence="8">Lipid A biosynthesis acyltransferase</fullName>
    </recommendedName>
</protein>
<evidence type="ECO:0000256" key="1">
    <source>
        <dbReference type="ARBA" id="ARBA00004533"/>
    </source>
</evidence>
<keyword evidence="2" id="KW-1003">Cell membrane</keyword>
<dbReference type="PANTHER" id="PTHR30606">
    <property type="entry name" value="LIPID A BIOSYNTHESIS LAUROYL ACYLTRANSFERASE"/>
    <property type="match status" value="1"/>
</dbReference>
<accession>A0A7C4UAS0</accession>
<dbReference type="GO" id="GO:0016746">
    <property type="term" value="F:acyltransferase activity"/>
    <property type="evidence" value="ECO:0007669"/>
    <property type="project" value="UniProtKB-KW"/>
</dbReference>
<evidence type="ECO:0000313" key="7">
    <source>
        <dbReference type="EMBL" id="HGW92071.1"/>
    </source>
</evidence>
<dbReference type="InterPro" id="IPR004960">
    <property type="entry name" value="LipA_acyltrans"/>
</dbReference>
<keyword evidence="3" id="KW-0997">Cell inner membrane</keyword>
<dbReference type="PANTHER" id="PTHR30606:SF10">
    <property type="entry name" value="PHOSPHATIDYLINOSITOL MANNOSIDE ACYLTRANSFERASE"/>
    <property type="match status" value="1"/>
</dbReference>
<evidence type="ECO:0000256" key="3">
    <source>
        <dbReference type="ARBA" id="ARBA00022519"/>
    </source>
</evidence>